<accession>A0A6G7Y844</accession>
<name>A0A6G7Y844_9ACTN</name>
<dbReference type="EMBL" id="CP049865">
    <property type="protein sequence ID" value="QIK72801.1"/>
    <property type="molecule type" value="Genomic_DNA"/>
</dbReference>
<proteinExistence type="predicted"/>
<dbReference type="AlphaFoldDB" id="A0A6G7Y844"/>
<evidence type="ECO:0000313" key="3">
    <source>
        <dbReference type="Proteomes" id="UP000501058"/>
    </source>
</evidence>
<dbReference type="RefSeq" id="WP_166233876.1">
    <property type="nucleotide sequence ID" value="NZ_CP049865.1"/>
</dbReference>
<evidence type="ECO:0000313" key="2">
    <source>
        <dbReference type="EMBL" id="QIK72801.1"/>
    </source>
</evidence>
<dbReference type="Proteomes" id="UP000501058">
    <property type="component" value="Chromosome"/>
</dbReference>
<reference evidence="2 3" key="1">
    <citation type="submission" date="2020-03" db="EMBL/GenBank/DDBJ databases">
        <title>Propioniciclava sp. nov., isolated from Hydrophilus acuminatus.</title>
        <authorList>
            <person name="Hyun D.-W."/>
            <person name="Bae J.-W."/>
        </authorList>
    </citation>
    <scope>NUCLEOTIDE SEQUENCE [LARGE SCALE GENOMIC DNA]</scope>
    <source>
        <strain evidence="2 3">HDW11</strain>
    </source>
</reference>
<organism evidence="2 3">
    <name type="scientific">Propioniciclava coleopterorum</name>
    <dbReference type="NCBI Taxonomy" id="2714937"/>
    <lineage>
        <taxon>Bacteria</taxon>
        <taxon>Bacillati</taxon>
        <taxon>Actinomycetota</taxon>
        <taxon>Actinomycetes</taxon>
        <taxon>Propionibacteriales</taxon>
        <taxon>Propionibacteriaceae</taxon>
        <taxon>Propioniciclava</taxon>
    </lineage>
</organism>
<evidence type="ECO:0000256" key="1">
    <source>
        <dbReference type="SAM" id="MobiDB-lite"/>
    </source>
</evidence>
<feature type="region of interest" description="Disordered" evidence="1">
    <location>
        <begin position="38"/>
        <end position="59"/>
    </location>
</feature>
<protein>
    <submittedName>
        <fullName evidence="2">Uncharacterized protein</fullName>
    </submittedName>
</protein>
<keyword evidence="3" id="KW-1185">Reference proteome</keyword>
<sequence>MERAESQAACTDCGRVTCLTVVRGGEPLLTYYTPDQARRRPREPIPPVERWAGPGQARREASGVRYVDHEPGRWFLVEQEGALFLDARYTSSAAIDDSVLIRLDAAEMAGHRDGGHAYLTGWPSVSTPAPPSGRPRRSRIGICTGPRVDAACATP</sequence>
<gene>
    <name evidence="2" type="ORF">G7070_11610</name>
</gene>
<dbReference type="KEGG" id="prv:G7070_11610"/>